<dbReference type="PANTHER" id="PTHR11496">
    <property type="entry name" value="ALCOHOL DEHYDROGENASE"/>
    <property type="match status" value="1"/>
</dbReference>
<dbReference type="PATRIC" id="fig|429727.3.peg.434"/>
<dbReference type="STRING" id="429727.VE26_02065"/>
<dbReference type="InterPro" id="IPR056798">
    <property type="entry name" value="ADH_Fe_C"/>
</dbReference>
<comment type="cofactor">
    <cofactor evidence="1">
        <name>Fe cation</name>
        <dbReference type="ChEBI" id="CHEBI:24875"/>
    </cofactor>
</comment>
<comment type="caution">
    <text evidence="8">The sequence shown here is derived from an EMBL/GenBank/DDBJ whole genome shotgun (WGS) entry which is preliminary data.</text>
</comment>
<dbReference type="EMBL" id="JZEY01000054">
    <property type="protein sequence ID" value="KKB08868.1"/>
    <property type="molecule type" value="Genomic_DNA"/>
</dbReference>
<dbReference type="InterPro" id="IPR001670">
    <property type="entry name" value="ADH_Fe/GldA"/>
</dbReference>
<dbReference type="RefSeq" id="WP_046103556.1">
    <property type="nucleotide sequence ID" value="NZ_JZEY01000054.1"/>
</dbReference>
<reference evidence="8 9" key="1">
    <citation type="submission" date="2015-03" db="EMBL/GenBank/DDBJ databases">
        <authorList>
            <person name="Hassan Y."/>
            <person name="Lepp D."/>
            <person name="Li X.-Z."/>
            <person name="Zhou T."/>
        </authorList>
    </citation>
    <scope>NUCLEOTIDE SEQUENCE [LARGE SCALE GENOMIC DNA]</scope>
    <source>
        <strain evidence="8 9">IPL18</strain>
    </source>
</reference>
<evidence type="ECO:0000259" key="7">
    <source>
        <dbReference type="Pfam" id="PF25137"/>
    </source>
</evidence>
<name>A0A0F5FJ91_9HYPH</name>
<evidence type="ECO:0000256" key="5">
    <source>
        <dbReference type="ARBA" id="ARBA00049243"/>
    </source>
</evidence>
<dbReference type="GO" id="GO:0004022">
    <property type="term" value="F:alcohol dehydrogenase (NAD+) activity"/>
    <property type="evidence" value="ECO:0007669"/>
    <property type="project" value="UniProtKB-EC"/>
</dbReference>
<dbReference type="InterPro" id="IPR018211">
    <property type="entry name" value="ADH_Fe_CS"/>
</dbReference>
<dbReference type="OrthoDB" id="9815791at2"/>
<keyword evidence="3" id="KW-0560">Oxidoreductase</keyword>
<dbReference type="Pfam" id="PF25137">
    <property type="entry name" value="ADH_Fe_C"/>
    <property type="match status" value="1"/>
</dbReference>
<evidence type="ECO:0000256" key="1">
    <source>
        <dbReference type="ARBA" id="ARBA00001962"/>
    </source>
</evidence>
<dbReference type="Gene3D" id="3.40.50.1970">
    <property type="match status" value="1"/>
</dbReference>
<feature type="domain" description="Fe-containing alcohol dehydrogenase-like C-terminal" evidence="7">
    <location>
        <begin position="186"/>
        <end position="374"/>
    </location>
</feature>
<dbReference type="PANTHER" id="PTHR11496:SF102">
    <property type="entry name" value="ALCOHOL DEHYDROGENASE 4"/>
    <property type="match status" value="1"/>
</dbReference>
<dbReference type="InterPro" id="IPR039697">
    <property type="entry name" value="Alcohol_dehydrogenase_Fe"/>
</dbReference>
<evidence type="ECO:0000256" key="2">
    <source>
        <dbReference type="ARBA" id="ARBA00007358"/>
    </source>
</evidence>
<dbReference type="AlphaFoldDB" id="A0A0F5FJ91"/>
<dbReference type="Pfam" id="PF00465">
    <property type="entry name" value="Fe-ADH"/>
    <property type="match status" value="1"/>
</dbReference>
<keyword evidence="4" id="KW-0520">NAD</keyword>
<keyword evidence="9" id="KW-1185">Reference proteome</keyword>
<evidence type="ECO:0000313" key="9">
    <source>
        <dbReference type="Proteomes" id="UP000033649"/>
    </source>
</evidence>
<dbReference type="FunFam" id="3.40.50.1970:FF:000003">
    <property type="entry name" value="Alcohol dehydrogenase, iron-containing"/>
    <property type="match status" value="1"/>
</dbReference>
<dbReference type="SUPFAM" id="SSF56796">
    <property type="entry name" value="Dehydroquinate synthase-like"/>
    <property type="match status" value="1"/>
</dbReference>
<evidence type="ECO:0000256" key="3">
    <source>
        <dbReference type="ARBA" id="ARBA00023002"/>
    </source>
</evidence>
<comment type="catalytic activity">
    <reaction evidence="5">
        <text>a primary alcohol + NAD(+) = an aldehyde + NADH + H(+)</text>
        <dbReference type="Rhea" id="RHEA:10736"/>
        <dbReference type="ChEBI" id="CHEBI:15378"/>
        <dbReference type="ChEBI" id="CHEBI:15734"/>
        <dbReference type="ChEBI" id="CHEBI:17478"/>
        <dbReference type="ChEBI" id="CHEBI:57540"/>
        <dbReference type="ChEBI" id="CHEBI:57945"/>
        <dbReference type="EC" id="1.1.1.1"/>
    </reaction>
</comment>
<organism evidence="8 9">
    <name type="scientific">Devosia chinhatensis</name>
    <dbReference type="NCBI Taxonomy" id="429727"/>
    <lineage>
        <taxon>Bacteria</taxon>
        <taxon>Pseudomonadati</taxon>
        <taxon>Pseudomonadota</taxon>
        <taxon>Alphaproteobacteria</taxon>
        <taxon>Hyphomicrobiales</taxon>
        <taxon>Devosiaceae</taxon>
        <taxon>Devosia</taxon>
    </lineage>
</organism>
<dbReference type="GO" id="GO:0046872">
    <property type="term" value="F:metal ion binding"/>
    <property type="evidence" value="ECO:0007669"/>
    <property type="project" value="InterPro"/>
</dbReference>
<dbReference type="CDD" id="cd14861">
    <property type="entry name" value="Fe-ADH-like"/>
    <property type="match status" value="1"/>
</dbReference>
<dbReference type="PROSITE" id="PS00913">
    <property type="entry name" value="ADH_IRON_1"/>
    <property type="match status" value="1"/>
</dbReference>
<evidence type="ECO:0000259" key="6">
    <source>
        <dbReference type="Pfam" id="PF00465"/>
    </source>
</evidence>
<gene>
    <name evidence="8" type="ORF">VE26_02065</name>
</gene>
<accession>A0A0F5FJ91</accession>
<proteinExistence type="inferred from homology"/>
<sequence>MARITYLTAIDFGAGELATLPAALNDLGISRPLLVSDRGIEAAGLLARVEALLPQGSAVFLDTPPNPTEAAVDAALKAYRDQHCDGIVALGGGSPIDLAKGVALLATHDGNLEHYAAIYGGLERITSAVAPMIAIPTTAGTGAEVGRAALLTLADGRKLGIISPHLIPRRAICDPDLTLGLPPFLTAATGLDALSHCIETFLSPRFNPTAEAIALDGAGRIWRNLPLAFADGAHAAARSEVMLGALHGGLSFQKGLGAVHSLSHALGGLQDLKLHHGTLNAILMPLVVRFNAPAVGDKLARLKAAMGLADSADLAAELEALNTSFSLPKGLAQMGVRRDHFDWIIERALADHSHPTNPRAASADDYRAILEAAMADTTSPEQSQ</sequence>
<dbReference type="Proteomes" id="UP000033649">
    <property type="component" value="Unassembled WGS sequence"/>
</dbReference>
<protein>
    <submittedName>
        <fullName evidence="8">4-hydroxybutyrate dehydrogenase</fullName>
    </submittedName>
</protein>
<dbReference type="Gene3D" id="1.20.1090.10">
    <property type="entry name" value="Dehydroquinate synthase-like - alpha domain"/>
    <property type="match status" value="1"/>
</dbReference>
<feature type="domain" description="Alcohol dehydrogenase iron-type/glycerol dehydrogenase GldA" evidence="6">
    <location>
        <begin position="10"/>
        <end position="175"/>
    </location>
</feature>
<comment type="similarity">
    <text evidence="2">Belongs to the iron-containing alcohol dehydrogenase family.</text>
</comment>
<evidence type="ECO:0000256" key="4">
    <source>
        <dbReference type="ARBA" id="ARBA00023027"/>
    </source>
</evidence>
<evidence type="ECO:0000313" key="8">
    <source>
        <dbReference type="EMBL" id="KKB08868.1"/>
    </source>
</evidence>